<dbReference type="PANTHER" id="PTHR33231:SF1">
    <property type="entry name" value="30S RIBOSOMAL PROTEIN"/>
    <property type="match status" value="1"/>
</dbReference>
<organism evidence="5 6">
    <name type="scientific">Isoptericola halotolerans</name>
    <dbReference type="NCBI Taxonomy" id="300560"/>
    <lineage>
        <taxon>Bacteria</taxon>
        <taxon>Bacillati</taxon>
        <taxon>Actinomycetota</taxon>
        <taxon>Actinomycetes</taxon>
        <taxon>Micrococcales</taxon>
        <taxon>Promicromonosporaceae</taxon>
        <taxon>Isoptericola</taxon>
    </lineage>
</organism>
<comment type="function">
    <text evidence="2">Required for dimerization of active 70S ribosomes into 100S ribosomes in stationary phase; 100S ribosomes are translationally inactive and sometimes present during exponential growth.</text>
</comment>
<dbReference type="HAMAP" id="MF_00839">
    <property type="entry name" value="HPF"/>
    <property type="match status" value="1"/>
</dbReference>
<dbReference type="EMBL" id="JABEZU010000002">
    <property type="protein sequence ID" value="NOV97623.1"/>
    <property type="molecule type" value="Genomic_DNA"/>
</dbReference>
<evidence type="ECO:0000313" key="6">
    <source>
        <dbReference type="Proteomes" id="UP000757540"/>
    </source>
</evidence>
<evidence type="ECO:0000256" key="2">
    <source>
        <dbReference type="HAMAP-Rule" id="MF_00839"/>
    </source>
</evidence>
<protein>
    <recommendedName>
        <fullName evidence="2">Ribosome hibernation promoting factor</fullName>
        <shortName evidence="2">HPF</shortName>
    </recommendedName>
</protein>
<dbReference type="Gene3D" id="3.30.160.100">
    <property type="entry name" value="Ribosome hibernation promotion factor-like"/>
    <property type="match status" value="1"/>
</dbReference>
<dbReference type="InterPro" id="IPR032528">
    <property type="entry name" value="Ribosom_S30AE_C"/>
</dbReference>
<dbReference type="InterPro" id="IPR034694">
    <property type="entry name" value="HPF_long/plastid"/>
</dbReference>
<evidence type="ECO:0000313" key="5">
    <source>
        <dbReference type="EMBL" id="NOV97623.1"/>
    </source>
</evidence>
<evidence type="ECO:0000256" key="1">
    <source>
        <dbReference type="ARBA" id="ARBA00022845"/>
    </source>
</evidence>
<evidence type="ECO:0000259" key="4">
    <source>
        <dbReference type="Pfam" id="PF16321"/>
    </source>
</evidence>
<comment type="subcellular location">
    <subcellularLocation>
        <location evidence="2">Cytoplasm</location>
    </subcellularLocation>
</comment>
<dbReference type="PANTHER" id="PTHR33231">
    <property type="entry name" value="30S RIBOSOMAL PROTEIN"/>
    <property type="match status" value="1"/>
</dbReference>
<feature type="domain" description="Sigma 54 modulation/S30EA ribosomal protein C-terminal" evidence="4">
    <location>
        <begin position="157"/>
        <end position="211"/>
    </location>
</feature>
<comment type="caution">
    <text evidence="5">The sequence shown here is derived from an EMBL/GenBank/DDBJ whole genome shotgun (WGS) entry which is preliminary data.</text>
</comment>
<dbReference type="CDD" id="cd00552">
    <property type="entry name" value="RaiA"/>
    <property type="match status" value="1"/>
</dbReference>
<keyword evidence="2" id="KW-0963">Cytoplasm</keyword>
<dbReference type="InterPro" id="IPR003489">
    <property type="entry name" value="RHF/RaiA"/>
</dbReference>
<dbReference type="Pfam" id="PF16321">
    <property type="entry name" value="Ribosom_S30AE_C"/>
    <property type="match status" value="1"/>
</dbReference>
<dbReference type="Pfam" id="PF02482">
    <property type="entry name" value="Ribosomal_S30AE"/>
    <property type="match status" value="1"/>
</dbReference>
<accession>A0ABX2A6U7</accession>
<sequence length="228" mass="25652">MAHDEVEHTMEIAVVGRHTDVTDRFRDHVEDKLAKVSQLAPNARRVDVEVTHEKNPRLADLSERVELTVRDKGPVIRAEAAADDRFAALDLAIDKLSERLRRSRDRRKDHRRRGPDVMPPVDVRPYDEVLAGRPEPEPEPASLTTPGDAVEHQLGDSPVVIRQKLHRGEPMTADEAVEHMELVGHDFFLFIDKESARPAAVYRRRGWTYGVIELDATCSGVAPVTDLG</sequence>
<gene>
    <name evidence="2" type="primary">hpf</name>
    <name evidence="5" type="ORF">HDG69_002198</name>
</gene>
<evidence type="ECO:0000256" key="3">
    <source>
        <dbReference type="SAM" id="MobiDB-lite"/>
    </source>
</evidence>
<keyword evidence="6" id="KW-1185">Reference proteome</keyword>
<dbReference type="InterPro" id="IPR036567">
    <property type="entry name" value="RHF-like"/>
</dbReference>
<name>A0ABX2A6U7_9MICO</name>
<dbReference type="InterPro" id="IPR050574">
    <property type="entry name" value="HPF/YfiA_ribosome-assoc"/>
</dbReference>
<dbReference type="Gene3D" id="3.30.505.50">
    <property type="entry name" value="Sigma 54 modulation/S30EA ribosomal protein, C-terminal domain"/>
    <property type="match status" value="1"/>
</dbReference>
<proteinExistence type="inferred from homology"/>
<comment type="subunit">
    <text evidence="2">Interacts with 100S ribosomes.</text>
</comment>
<dbReference type="NCBIfam" id="TIGR00741">
    <property type="entry name" value="yfiA"/>
    <property type="match status" value="1"/>
</dbReference>
<dbReference type="SUPFAM" id="SSF69754">
    <property type="entry name" value="Ribosome binding protein Y (YfiA homologue)"/>
    <property type="match status" value="1"/>
</dbReference>
<comment type="similarity">
    <text evidence="2">Belongs to the HPF/YfiA ribosome-associated protein family. Long HPF subfamily.</text>
</comment>
<feature type="compositionally biased region" description="Basic residues" evidence="3">
    <location>
        <begin position="102"/>
        <end position="113"/>
    </location>
</feature>
<reference evidence="5 6" key="1">
    <citation type="submission" date="2020-05" db="EMBL/GenBank/DDBJ databases">
        <title>Genomic Encyclopedia of Type Strains, Phase III (KMG-III): the genomes of soil and plant-associated and newly described type strains.</title>
        <authorList>
            <person name="Whitman W."/>
        </authorList>
    </citation>
    <scope>NUCLEOTIDE SEQUENCE [LARGE SCALE GENOMIC DNA]</scope>
    <source>
        <strain evidence="5 6">KCTC 19046</strain>
    </source>
</reference>
<keyword evidence="1 2" id="KW-0810">Translation regulation</keyword>
<dbReference type="Proteomes" id="UP000757540">
    <property type="component" value="Unassembled WGS sequence"/>
</dbReference>
<feature type="region of interest" description="Disordered" evidence="3">
    <location>
        <begin position="102"/>
        <end position="151"/>
    </location>
</feature>
<dbReference type="InterPro" id="IPR038416">
    <property type="entry name" value="Ribosom_S30AE_C_sf"/>
</dbReference>